<keyword evidence="4 7" id="KW-0012">Acyltransferase</keyword>
<keyword evidence="3 7" id="KW-0808">Transferase</keyword>
<accession>A0ABY8EAQ5</accession>
<dbReference type="RefSeq" id="WP_277731985.1">
    <property type="nucleotide sequence ID" value="NZ_CP120733.1"/>
</dbReference>
<evidence type="ECO:0000256" key="3">
    <source>
        <dbReference type="ARBA" id="ARBA00022679"/>
    </source>
</evidence>
<dbReference type="PROSITE" id="PS51186">
    <property type="entry name" value="GNAT"/>
    <property type="match status" value="1"/>
</dbReference>
<keyword evidence="8" id="KW-1185">Reference proteome</keyword>
<comment type="catalytic activity">
    <reaction evidence="5">
        <text>N-terminal L-alanyl-[ribosomal protein bS18] + acetyl-CoA = N-terminal N(alpha)-acetyl-L-alanyl-[ribosomal protein bS18] + CoA + H(+)</text>
        <dbReference type="Rhea" id="RHEA:43756"/>
        <dbReference type="Rhea" id="RHEA-COMP:10676"/>
        <dbReference type="Rhea" id="RHEA-COMP:10677"/>
        <dbReference type="ChEBI" id="CHEBI:15378"/>
        <dbReference type="ChEBI" id="CHEBI:57287"/>
        <dbReference type="ChEBI" id="CHEBI:57288"/>
        <dbReference type="ChEBI" id="CHEBI:64718"/>
        <dbReference type="ChEBI" id="CHEBI:83683"/>
        <dbReference type="EC" id="2.3.1.266"/>
    </reaction>
</comment>
<dbReference type="Gene3D" id="3.40.630.30">
    <property type="match status" value="1"/>
</dbReference>
<comment type="similarity">
    <text evidence="1 5">Belongs to the acetyltransferase family. RimI subfamily.</text>
</comment>
<feature type="domain" description="N-acetyltransferase" evidence="6">
    <location>
        <begin position="5"/>
        <end position="149"/>
    </location>
</feature>
<evidence type="ECO:0000259" key="6">
    <source>
        <dbReference type="PROSITE" id="PS51186"/>
    </source>
</evidence>
<dbReference type="InterPro" id="IPR000182">
    <property type="entry name" value="GNAT_dom"/>
</dbReference>
<dbReference type="PANTHER" id="PTHR43420">
    <property type="entry name" value="ACETYLTRANSFERASE"/>
    <property type="match status" value="1"/>
</dbReference>
<dbReference type="InterPro" id="IPR016181">
    <property type="entry name" value="Acyl_CoA_acyltransferase"/>
</dbReference>
<proteinExistence type="inferred from homology"/>
<comment type="subcellular location">
    <subcellularLocation>
        <location evidence="5">Cytoplasm</location>
    </subcellularLocation>
</comment>
<dbReference type="EMBL" id="CP120733">
    <property type="protein sequence ID" value="WFD10007.1"/>
    <property type="molecule type" value="Genomic_DNA"/>
</dbReference>
<evidence type="ECO:0000256" key="2">
    <source>
        <dbReference type="ARBA" id="ARBA00022490"/>
    </source>
</evidence>
<dbReference type="Pfam" id="PF00583">
    <property type="entry name" value="Acetyltransf_1"/>
    <property type="match status" value="1"/>
</dbReference>
<organism evidence="7 8">
    <name type="scientific">Tepidibacter hydrothermalis</name>
    <dbReference type="NCBI Taxonomy" id="3036126"/>
    <lineage>
        <taxon>Bacteria</taxon>
        <taxon>Bacillati</taxon>
        <taxon>Bacillota</taxon>
        <taxon>Clostridia</taxon>
        <taxon>Peptostreptococcales</taxon>
        <taxon>Peptostreptococcaceae</taxon>
        <taxon>Tepidibacter</taxon>
    </lineage>
</organism>
<sequence>MENNIVIRNLQEKDIDDLVEIEELCFKTPWTKHSLQKELKNKLARYKVIEKDSKIVAYAGIWFVVDEGHITNVAVHPDHRGLGHGNQIIEALIDECAKSNIISMTLEVRKSNDTAIKLYKKYGFKLSGIRPGYYTDTQEDALIMWKDIEKGEEI</sequence>
<dbReference type="CDD" id="cd04301">
    <property type="entry name" value="NAT_SF"/>
    <property type="match status" value="1"/>
</dbReference>
<evidence type="ECO:0000256" key="5">
    <source>
        <dbReference type="RuleBase" id="RU363094"/>
    </source>
</evidence>
<evidence type="ECO:0000313" key="8">
    <source>
        <dbReference type="Proteomes" id="UP001222800"/>
    </source>
</evidence>
<dbReference type="PANTHER" id="PTHR43420:SF44">
    <property type="entry name" value="ACETYLTRANSFERASE YPEA"/>
    <property type="match status" value="1"/>
</dbReference>
<keyword evidence="2 5" id="KW-0963">Cytoplasm</keyword>
<keyword evidence="7" id="KW-0689">Ribosomal protein</keyword>
<evidence type="ECO:0000313" key="7">
    <source>
        <dbReference type="EMBL" id="WFD10007.1"/>
    </source>
</evidence>
<name>A0ABY8EAQ5_9FIRM</name>
<evidence type="ECO:0000256" key="4">
    <source>
        <dbReference type="ARBA" id="ARBA00023315"/>
    </source>
</evidence>
<reference evidence="7 8" key="1">
    <citation type="submission" date="2023-03" db="EMBL/GenBank/DDBJ databases">
        <title>Complete genome sequence of Tepidibacter sp. SWIR-1, isolated from a deep-sea hydrothermal vent.</title>
        <authorList>
            <person name="Li X."/>
        </authorList>
    </citation>
    <scope>NUCLEOTIDE SEQUENCE [LARGE SCALE GENOMIC DNA]</scope>
    <source>
        <strain evidence="7 8">SWIR-1</strain>
    </source>
</reference>
<dbReference type="InterPro" id="IPR050680">
    <property type="entry name" value="YpeA/RimI_acetyltransf"/>
</dbReference>
<comment type="function">
    <text evidence="5">Acetylates the N-terminal alanine of ribosomal protein bS18.</text>
</comment>
<dbReference type="GO" id="GO:0005840">
    <property type="term" value="C:ribosome"/>
    <property type="evidence" value="ECO:0007669"/>
    <property type="project" value="UniProtKB-KW"/>
</dbReference>
<protein>
    <recommendedName>
        <fullName evidence="5">[Ribosomal protein bS18]-alanine N-acetyltransferase</fullName>
        <ecNumber evidence="5">2.3.1.266</ecNumber>
    </recommendedName>
</protein>
<dbReference type="EC" id="2.3.1.266" evidence="5"/>
<keyword evidence="7" id="KW-0687">Ribonucleoprotein</keyword>
<gene>
    <name evidence="7" type="primary">rimI</name>
    <name evidence="7" type="ORF">P4S50_16765</name>
</gene>
<dbReference type="Proteomes" id="UP001222800">
    <property type="component" value="Chromosome"/>
</dbReference>
<dbReference type="GO" id="GO:0008999">
    <property type="term" value="F:protein-N-terminal-alanine acetyltransferase activity"/>
    <property type="evidence" value="ECO:0007669"/>
    <property type="project" value="UniProtKB-EC"/>
</dbReference>
<dbReference type="NCBIfam" id="TIGR01575">
    <property type="entry name" value="rimI"/>
    <property type="match status" value="1"/>
</dbReference>
<dbReference type="SUPFAM" id="SSF55729">
    <property type="entry name" value="Acyl-CoA N-acyltransferases (Nat)"/>
    <property type="match status" value="1"/>
</dbReference>
<evidence type="ECO:0000256" key="1">
    <source>
        <dbReference type="ARBA" id="ARBA00005395"/>
    </source>
</evidence>
<dbReference type="InterPro" id="IPR006464">
    <property type="entry name" value="AcTrfase_RimI/Ard1"/>
</dbReference>